<evidence type="ECO:0000313" key="2">
    <source>
        <dbReference type="Proteomes" id="UP000054549"/>
    </source>
</evidence>
<accession>A0A0C2SYA0</accession>
<dbReference type="EMBL" id="KN818322">
    <property type="protein sequence ID" value="KIL59114.1"/>
    <property type="molecule type" value="Genomic_DNA"/>
</dbReference>
<dbReference type="AlphaFoldDB" id="A0A0C2SYA0"/>
<proteinExistence type="predicted"/>
<evidence type="ECO:0000313" key="1">
    <source>
        <dbReference type="EMBL" id="KIL59114.1"/>
    </source>
</evidence>
<keyword evidence="2" id="KW-1185">Reference proteome</keyword>
<protein>
    <submittedName>
        <fullName evidence="1">Uncharacterized protein</fullName>
    </submittedName>
</protein>
<sequence length="120" mass="13518">MSARDIQYYHQNPQQCGILASFIIHPRPTVLFSDEISTPVLAWLLRYSNFKLSFAIMAPSSRLLFPDSHIWYPSSHHLVFLPPCSMCHDIGVCTVSRKEMHDVALANISMVALLTPGYGV</sequence>
<organism evidence="1 2">
    <name type="scientific">Amanita muscaria (strain Koide BX008)</name>
    <dbReference type="NCBI Taxonomy" id="946122"/>
    <lineage>
        <taxon>Eukaryota</taxon>
        <taxon>Fungi</taxon>
        <taxon>Dikarya</taxon>
        <taxon>Basidiomycota</taxon>
        <taxon>Agaricomycotina</taxon>
        <taxon>Agaricomycetes</taxon>
        <taxon>Agaricomycetidae</taxon>
        <taxon>Agaricales</taxon>
        <taxon>Pluteineae</taxon>
        <taxon>Amanitaceae</taxon>
        <taxon>Amanita</taxon>
    </lineage>
</organism>
<gene>
    <name evidence="1" type="ORF">M378DRAFT_169770</name>
</gene>
<name>A0A0C2SYA0_AMAMK</name>
<dbReference type="Proteomes" id="UP000054549">
    <property type="component" value="Unassembled WGS sequence"/>
</dbReference>
<reference evidence="1 2" key="1">
    <citation type="submission" date="2014-04" db="EMBL/GenBank/DDBJ databases">
        <title>Evolutionary Origins and Diversification of the Mycorrhizal Mutualists.</title>
        <authorList>
            <consortium name="DOE Joint Genome Institute"/>
            <consortium name="Mycorrhizal Genomics Consortium"/>
            <person name="Kohler A."/>
            <person name="Kuo A."/>
            <person name="Nagy L.G."/>
            <person name="Floudas D."/>
            <person name="Copeland A."/>
            <person name="Barry K.W."/>
            <person name="Cichocki N."/>
            <person name="Veneault-Fourrey C."/>
            <person name="LaButti K."/>
            <person name="Lindquist E.A."/>
            <person name="Lipzen A."/>
            <person name="Lundell T."/>
            <person name="Morin E."/>
            <person name="Murat C."/>
            <person name="Riley R."/>
            <person name="Ohm R."/>
            <person name="Sun H."/>
            <person name="Tunlid A."/>
            <person name="Henrissat B."/>
            <person name="Grigoriev I.V."/>
            <person name="Hibbett D.S."/>
            <person name="Martin F."/>
        </authorList>
    </citation>
    <scope>NUCLEOTIDE SEQUENCE [LARGE SCALE GENOMIC DNA]</scope>
    <source>
        <strain evidence="1 2">Koide BX008</strain>
    </source>
</reference>
<dbReference type="InParanoid" id="A0A0C2SYA0"/>
<dbReference type="HOGENOM" id="CLU_2049081_0_0_1"/>